<dbReference type="GO" id="GO:0005576">
    <property type="term" value="C:extracellular region"/>
    <property type="evidence" value="ECO:0007669"/>
    <property type="project" value="UniProtKB-SubCell"/>
</dbReference>
<dbReference type="PANTHER" id="PTHR24256">
    <property type="entry name" value="TRYPTASE-RELATED"/>
    <property type="match status" value="1"/>
</dbReference>
<sequence>MLYQIKIILLFVIYYGCALEEGSFCTDENDNWPGVCKRFTECFKSADEFKRNPHRTTCGFKGDEIIVCCVNATKPNVNKTSSLLNTTVGLDPDNCPGNVWIPDKPMPQKTGSKAWDKCLEYQERLVFPCVKIDNRWIRGNQCYYGRYRKREESLVISAGGEDADLLEYPSTVLLGYGEDPETRQWLCGGVVVSERFILTAGHCIYAKTVGPVTHVAAGVLKRSDQTGDKTLYAVKRVIKHPDYRPPIKYNDIALLETDRPMHLSKALLPACLHNGFPVHDEEAVATGWGALGHTREYADTLQKVDLRKFQHEECSKIYQKQKHFKDGIDNKTQICYGDHVKVKDTCQGDSGGPLTVEHPNIGCMRCVVGITSFGRPCGTIGLPGVYTRLAPYVTWIEGVVWP</sequence>
<dbReference type="InterPro" id="IPR051487">
    <property type="entry name" value="Ser/Thr_Proteases_Immune/Dev"/>
</dbReference>
<dbReference type="AlphaFoldDB" id="A0A6J3C2E9"/>
<evidence type="ECO:0000256" key="4">
    <source>
        <dbReference type="RuleBase" id="RU363034"/>
    </source>
</evidence>
<keyword evidence="4" id="KW-0645">Protease</keyword>
<feature type="chain" id="PRO_5045034749" evidence="5">
    <location>
        <begin position="19"/>
        <end position="402"/>
    </location>
</feature>
<accession>A0A6J3C2E9</accession>
<dbReference type="SMART" id="SM00680">
    <property type="entry name" value="CLIP"/>
    <property type="match status" value="1"/>
</dbReference>
<reference evidence="8" key="1">
    <citation type="submission" date="2025-08" db="UniProtKB">
        <authorList>
            <consortium name="RefSeq"/>
        </authorList>
    </citation>
    <scope>IDENTIFICATION</scope>
    <source>
        <tissue evidence="8">Whole larvae</tissue>
    </source>
</reference>
<organism evidence="7 8">
    <name type="scientific">Galleria mellonella</name>
    <name type="common">Greater wax moth</name>
    <dbReference type="NCBI Taxonomy" id="7137"/>
    <lineage>
        <taxon>Eukaryota</taxon>
        <taxon>Metazoa</taxon>
        <taxon>Ecdysozoa</taxon>
        <taxon>Arthropoda</taxon>
        <taxon>Hexapoda</taxon>
        <taxon>Insecta</taxon>
        <taxon>Pterygota</taxon>
        <taxon>Neoptera</taxon>
        <taxon>Endopterygota</taxon>
        <taxon>Lepidoptera</taxon>
        <taxon>Glossata</taxon>
        <taxon>Ditrysia</taxon>
        <taxon>Pyraloidea</taxon>
        <taxon>Pyralidae</taxon>
        <taxon>Galleriinae</taxon>
        <taxon>Galleria</taxon>
    </lineage>
</organism>
<dbReference type="PRINTS" id="PR00722">
    <property type="entry name" value="CHYMOTRYPSIN"/>
</dbReference>
<dbReference type="CDD" id="cd00190">
    <property type="entry name" value="Tryp_SPc"/>
    <property type="match status" value="1"/>
</dbReference>
<proteinExistence type="inferred from homology"/>
<dbReference type="InterPro" id="IPR022700">
    <property type="entry name" value="CLIP"/>
</dbReference>
<dbReference type="FunCoup" id="A0A6J3C2E9">
    <property type="interactions" value="25"/>
</dbReference>
<name>A0A6J3C2E9_GALME</name>
<dbReference type="Gene3D" id="2.40.10.10">
    <property type="entry name" value="Trypsin-like serine proteases"/>
    <property type="match status" value="1"/>
</dbReference>
<evidence type="ECO:0000256" key="2">
    <source>
        <dbReference type="ARBA" id="ARBA00023157"/>
    </source>
</evidence>
<dbReference type="PROSITE" id="PS00134">
    <property type="entry name" value="TRYPSIN_HIS"/>
    <property type="match status" value="1"/>
</dbReference>
<gene>
    <name evidence="8" type="primary">LOC113518685</name>
</gene>
<feature type="signal peptide" evidence="5">
    <location>
        <begin position="1"/>
        <end position="18"/>
    </location>
</feature>
<dbReference type="PROSITE" id="PS50240">
    <property type="entry name" value="TRYPSIN_DOM"/>
    <property type="match status" value="1"/>
</dbReference>
<dbReference type="GO" id="GO:0090729">
    <property type="term" value="F:toxin activity"/>
    <property type="evidence" value="ECO:0007669"/>
    <property type="project" value="UniProtKB-KW"/>
</dbReference>
<evidence type="ECO:0000256" key="5">
    <source>
        <dbReference type="SAM" id="SignalP"/>
    </source>
</evidence>
<keyword evidence="2" id="KW-1015">Disulfide bond</keyword>
<dbReference type="InterPro" id="IPR001314">
    <property type="entry name" value="Peptidase_S1A"/>
</dbReference>
<dbReference type="InterPro" id="IPR033116">
    <property type="entry name" value="TRYPSIN_SER"/>
</dbReference>
<dbReference type="GeneID" id="113518685"/>
<dbReference type="KEGG" id="gmw:113518685"/>
<dbReference type="InterPro" id="IPR043504">
    <property type="entry name" value="Peptidase_S1_PA_chymotrypsin"/>
</dbReference>
<dbReference type="InterPro" id="IPR018114">
    <property type="entry name" value="TRYPSIN_HIS"/>
</dbReference>
<protein>
    <submittedName>
        <fullName evidence="8">Clotting factor G beta subunit-like</fullName>
    </submittedName>
</protein>
<keyword evidence="4" id="KW-0720">Serine protease</keyword>
<comment type="similarity">
    <text evidence="3">Belongs to the peptidase S1 family. CLIP subfamily.</text>
</comment>
<evidence type="ECO:0000313" key="7">
    <source>
        <dbReference type="Proteomes" id="UP001652740"/>
    </source>
</evidence>
<dbReference type="SUPFAM" id="SSF50494">
    <property type="entry name" value="Trypsin-like serine proteases"/>
    <property type="match status" value="1"/>
</dbReference>
<keyword evidence="1 5" id="KW-0732">Signal</keyword>
<dbReference type="InterPro" id="IPR001254">
    <property type="entry name" value="Trypsin_dom"/>
</dbReference>
<dbReference type="InterPro" id="IPR009003">
    <property type="entry name" value="Peptidase_S1_PA"/>
</dbReference>
<evidence type="ECO:0000256" key="1">
    <source>
        <dbReference type="ARBA" id="ARBA00022729"/>
    </source>
</evidence>
<evidence type="ECO:0000259" key="6">
    <source>
        <dbReference type="PROSITE" id="PS50240"/>
    </source>
</evidence>
<keyword evidence="7" id="KW-1185">Reference proteome</keyword>
<dbReference type="RefSeq" id="XP_031766531.2">
    <property type="nucleotide sequence ID" value="XM_031910671.2"/>
</dbReference>
<feature type="domain" description="Peptidase S1" evidence="6">
    <location>
        <begin position="157"/>
        <end position="401"/>
    </location>
</feature>
<dbReference type="InParanoid" id="A0A6J3C2E9"/>
<evidence type="ECO:0000313" key="8">
    <source>
        <dbReference type="RefSeq" id="XP_031766531.2"/>
    </source>
</evidence>
<dbReference type="GO" id="GO:0006508">
    <property type="term" value="P:proteolysis"/>
    <property type="evidence" value="ECO:0007669"/>
    <property type="project" value="UniProtKB-KW"/>
</dbReference>
<dbReference type="SMART" id="SM00020">
    <property type="entry name" value="Tryp_SPc"/>
    <property type="match status" value="1"/>
</dbReference>
<keyword evidence="4" id="KW-0378">Hydrolase</keyword>
<dbReference type="Proteomes" id="UP001652740">
    <property type="component" value="Unplaced"/>
</dbReference>
<dbReference type="PROSITE" id="PS00135">
    <property type="entry name" value="TRYPSIN_SER"/>
    <property type="match status" value="1"/>
</dbReference>
<dbReference type="Pfam" id="PF00089">
    <property type="entry name" value="Trypsin"/>
    <property type="match status" value="1"/>
</dbReference>
<evidence type="ECO:0000256" key="3">
    <source>
        <dbReference type="ARBA" id="ARBA00024195"/>
    </source>
</evidence>
<dbReference type="GO" id="GO:0004252">
    <property type="term" value="F:serine-type endopeptidase activity"/>
    <property type="evidence" value="ECO:0007669"/>
    <property type="project" value="InterPro"/>
</dbReference>